<dbReference type="AlphaFoldDB" id="A0A1F7YI66"/>
<evidence type="ECO:0000313" key="4">
    <source>
        <dbReference type="Proteomes" id="UP000178851"/>
    </source>
</evidence>
<protein>
    <recommendedName>
        <fullName evidence="2">Pyridoxamine 5'-phosphate oxidase N-terminal domain-containing protein</fullName>
    </recommendedName>
</protein>
<dbReference type="PANTHER" id="PTHR35176:SF6">
    <property type="entry name" value="HEME OXYGENASE HI_0854-RELATED"/>
    <property type="match status" value="1"/>
</dbReference>
<dbReference type="Proteomes" id="UP000178851">
    <property type="component" value="Unassembled WGS sequence"/>
</dbReference>
<keyword evidence="1" id="KW-0560">Oxidoreductase</keyword>
<reference evidence="3 4" key="1">
    <citation type="journal article" date="2016" name="Nat. Commun.">
        <title>Thousands of microbial genomes shed light on interconnected biogeochemical processes in an aquifer system.</title>
        <authorList>
            <person name="Anantharaman K."/>
            <person name="Brown C.T."/>
            <person name="Hug L.A."/>
            <person name="Sharon I."/>
            <person name="Castelle C.J."/>
            <person name="Probst A.J."/>
            <person name="Thomas B.C."/>
            <person name="Singh A."/>
            <person name="Wilkins M.J."/>
            <person name="Karaoz U."/>
            <person name="Brodie E.L."/>
            <person name="Williams K.H."/>
            <person name="Hubbard S.S."/>
            <person name="Banfield J.F."/>
        </authorList>
    </citation>
    <scope>NUCLEOTIDE SEQUENCE [LARGE SCALE GENOMIC DNA]</scope>
</reference>
<dbReference type="GO" id="GO:0005829">
    <property type="term" value="C:cytosol"/>
    <property type="evidence" value="ECO:0007669"/>
    <property type="project" value="TreeGrafter"/>
</dbReference>
<feature type="domain" description="Pyridoxamine 5'-phosphate oxidase N-terminal" evidence="2">
    <location>
        <begin position="5"/>
        <end position="124"/>
    </location>
</feature>
<dbReference type="GO" id="GO:0016627">
    <property type="term" value="F:oxidoreductase activity, acting on the CH-CH group of donors"/>
    <property type="evidence" value="ECO:0007669"/>
    <property type="project" value="TreeGrafter"/>
</dbReference>
<dbReference type="GO" id="GO:0070967">
    <property type="term" value="F:coenzyme F420 binding"/>
    <property type="evidence" value="ECO:0007669"/>
    <property type="project" value="TreeGrafter"/>
</dbReference>
<evidence type="ECO:0000313" key="3">
    <source>
        <dbReference type="EMBL" id="OGM26579.1"/>
    </source>
</evidence>
<dbReference type="InterPro" id="IPR052019">
    <property type="entry name" value="F420H2_bilvrd_red/Heme_oxyg"/>
</dbReference>
<dbReference type="EMBL" id="MGGI01000012">
    <property type="protein sequence ID" value="OGM26579.1"/>
    <property type="molecule type" value="Genomic_DNA"/>
</dbReference>
<dbReference type="PANTHER" id="PTHR35176">
    <property type="entry name" value="HEME OXYGENASE HI_0854-RELATED"/>
    <property type="match status" value="1"/>
</dbReference>
<dbReference type="Gene3D" id="2.30.110.10">
    <property type="entry name" value="Electron Transport, Fmn-binding Protein, Chain A"/>
    <property type="match status" value="1"/>
</dbReference>
<accession>A0A1F7YI66</accession>
<dbReference type="SUPFAM" id="SSF50475">
    <property type="entry name" value="FMN-binding split barrel"/>
    <property type="match status" value="1"/>
</dbReference>
<sequence>MDKKQKIFDLLNSQDYGVLSTVSTDQKPESAVMMITVLPNNTILMGTKKESRKHKNLNGNSNVSVIVWNGWTEAQLEGIAEIVEGSEPGFAELKDNLLKRHSDADTRIDEKTVFILIKPTWARYSALGQKPPEIFEITDWSLPD</sequence>
<dbReference type="InterPro" id="IPR012349">
    <property type="entry name" value="Split_barrel_FMN-bd"/>
</dbReference>
<evidence type="ECO:0000256" key="1">
    <source>
        <dbReference type="ARBA" id="ARBA00023002"/>
    </source>
</evidence>
<name>A0A1F7YI66_9BACT</name>
<proteinExistence type="predicted"/>
<organism evidence="3 4">
    <name type="scientific">Candidatus Woesebacteria bacterium RIFCSPHIGHO2_01_FULL_39_28</name>
    <dbReference type="NCBI Taxonomy" id="1802496"/>
    <lineage>
        <taxon>Bacteria</taxon>
        <taxon>Candidatus Woeseibacteriota</taxon>
    </lineage>
</organism>
<dbReference type="Pfam" id="PF01243">
    <property type="entry name" value="PNPOx_N"/>
    <property type="match status" value="1"/>
</dbReference>
<comment type="caution">
    <text evidence="3">The sequence shown here is derived from an EMBL/GenBank/DDBJ whole genome shotgun (WGS) entry which is preliminary data.</text>
</comment>
<gene>
    <name evidence="3" type="ORF">A2627_00970</name>
</gene>
<evidence type="ECO:0000259" key="2">
    <source>
        <dbReference type="Pfam" id="PF01243"/>
    </source>
</evidence>
<dbReference type="InterPro" id="IPR011576">
    <property type="entry name" value="Pyridox_Oxase_N"/>
</dbReference>